<evidence type="ECO:0000313" key="2">
    <source>
        <dbReference type="Proteomes" id="UP000257032"/>
    </source>
</evidence>
<dbReference type="EMBL" id="QTLC01000075">
    <property type="protein sequence ID" value="RDY67298.1"/>
    <property type="molecule type" value="Genomic_DNA"/>
</dbReference>
<sequence>MYKLIVMPGMVIEDMGKFLENHVQGDDETATGIREAYRYIEKHTPNFVMVESLDELTESEGEELYHVMKQVGGFESMTGYLQ</sequence>
<protein>
    <submittedName>
        <fullName evidence="1">Uncharacterized protein</fullName>
    </submittedName>
</protein>
<comment type="caution">
    <text evidence="1">The sequence shown here is derived from an EMBL/GenBank/DDBJ whole genome shotgun (WGS) entry which is preliminary data.</text>
</comment>
<name>A0A3D8VEN8_9BACI</name>
<reference evidence="1 2" key="1">
    <citation type="submission" date="2018-08" db="EMBL/GenBank/DDBJ databases">
        <title>Genome sequence of strict halophilic Halobacillus trueperi SS1 isolated from Lunsu, a salty water body of North West Himalayas.</title>
        <authorList>
            <person name="Gupta S."/>
            <person name="Sharma P."/>
            <person name="Dev K."/>
            <person name="Baumler D."/>
            <person name="Sourirajan A."/>
        </authorList>
    </citation>
    <scope>NUCLEOTIDE SEQUENCE [LARGE SCALE GENOMIC DNA]</scope>
    <source>
        <strain evidence="1 2">SS1</strain>
    </source>
</reference>
<evidence type="ECO:0000313" key="1">
    <source>
        <dbReference type="EMBL" id="RDY67298.1"/>
    </source>
</evidence>
<accession>A0A3D8VEN8</accession>
<organism evidence="1 2">
    <name type="scientific">Halobacillus trueperi</name>
    <dbReference type="NCBI Taxonomy" id="156205"/>
    <lineage>
        <taxon>Bacteria</taxon>
        <taxon>Bacillati</taxon>
        <taxon>Bacillota</taxon>
        <taxon>Bacilli</taxon>
        <taxon>Bacillales</taxon>
        <taxon>Bacillaceae</taxon>
        <taxon>Halobacillus</taxon>
    </lineage>
</organism>
<dbReference type="Proteomes" id="UP000257032">
    <property type="component" value="Unassembled WGS sequence"/>
</dbReference>
<proteinExistence type="predicted"/>
<dbReference type="RefSeq" id="WP_115895123.1">
    <property type="nucleotide sequence ID" value="NZ_QTLC01000075.1"/>
</dbReference>
<gene>
    <name evidence="1" type="ORF">DXT76_19585</name>
</gene>
<dbReference type="AlphaFoldDB" id="A0A3D8VEN8"/>